<keyword evidence="1 2" id="KW-0238">DNA-binding</keyword>
<feature type="DNA-binding region" description="H-T-H motif" evidence="2">
    <location>
        <begin position="71"/>
        <end position="90"/>
    </location>
</feature>
<protein>
    <submittedName>
        <fullName evidence="4">HTH-type dhaKLM operon transcriptional activator DhaS</fullName>
    </submittedName>
</protein>
<dbReference type="PATRIC" id="fig|1432052.4.peg.5043"/>
<dbReference type="Pfam" id="PF00440">
    <property type="entry name" value="TetR_N"/>
    <property type="match status" value="1"/>
</dbReference>
<dbReference type="InterPro" id="IPR039532">
    <property type="entry name" value="TetR_C_Firmicutes"/>
</dbReference>
<proteinExistence type="predicted"/>
<organism evidence="4 5">
    <name type="scientific">Eisenbergiella tayi</name>
    <dbReference type="NCBI Taxonomy" id="1432052"/>
    <lineage>
        <taxon>Bacteria</taxon>
        <taxon>Bacillati</taxon>
        <taxon>Bacillota</taxon>
        <taxon>Clostridia</taxon>
        <taxon>Lachnospirales</taxon>
        <taxon>Lachnospiraceae</taxon>
        <taxon>Eisenbergiella</taxon>
    </lineage>
</organism>
<dbReference type="PANTHER" id="PTHR43479:SF7">
    <property type="entry name" value="TETR-FAMILY TRANSCRIPTIONAL REGULATOR"/>
    <property type="match status" value="1"/>
</dbReference>
<dbReference type="InterPro" id="IPR009057">
    <property type="entry name" value="Homeodomain-like_sf"/>
</dbReference>
<evidence type="ECO:0000313" key="4">
    <source>
        <dbReference type="EMBL" id="ODM03741.1"/>
    </source>
</evidence>
<evidence type="ECO:0000259" key="3">
    <source>
        <dbReference type="PROSITE" id="PS50977"/>
    </source>
</evidence>
<gene>
    <name evidence="4" type="primary">dhaS_2</name>
    <name evidence="4" type="ORF">BEI61_04540</name>
</gene>
<dbReference type="PANTHER" id="PTHR43479">
    <property type="entry name" value="ACREF/ENVCD OPERON REPRESSOR-RELATED"/>
    <property type="match status" value="1"/>
</dbReference>
<dbReference type="PROSITE" id="PS50977">
    <property type="entry name" value="HTH_TETR_2"/>
    <property type="match status" value="1"/>
</dbReference>
<evidence type="ECO:0000256" key="1">
    <source>
        <dbReference type="ARBA" id="ARBA00023125"/>
    </source>
</evidence>
<dbReference type="Proteomes" id="UP000094067">
    <property type="component" value="Unassembled WGS sequence"/>
</dbReference>
<name>A0A1E3A5R5_9FIRM</name>
<dbReference type="Pfam" id="PF14278">
    <property type="entry name" value="TetR_C_8"/>
    <property type="match status" value="1"/>
</dbReference>
<dbReference type="GO" id="GO:0003677">
    <property type="term" value="F:DNA binding"/>
    <property type="evidence" value="ECO:0007669"/>
    <property type="project" value="UniProtKB-UniRule"/>
</dbReference>
<evidence type="ECO:0000313" key="5">
    <source>
        <dbReference type="Proteomes" id="UP000094067"/>
    </source>
</evidence>
<dbReference type="InterPro" id="IPR001647">
    <property type="entry name" value="HTH_TetR"/>
</dbReference>
<sequence length="232" mass="27074">MEPGRDTDGCAYVFYLNPACFCLTFRLKIIKLITYANAAKEEHMADSNITKNALASSLKSLMEQKPFQKINVNDICEGCGMNRKSFYYHFKDKYDLVNWIFYTEFVSHIHVELYDNGWDLLVDVCRYFESERNFYRCALAIKGQNSFQDYFLEIIRPLIPIFLSDSLKTSEDQQFLLNFFYDGLISSLIRWLSEENETTAEEFTGHLKSVLLLFAEEIFNNLKDTPSAPQPD</sequence>
<reference evidence="4 5" key="1">
    <citation type="submission" date="2016-07" db="EMBL/GenBank/DDBJ databases">
        <title>Characterization of isolates of Eisenbergiella tayi derived from blood cultures, using whole genome sequencing.</title>
        <authorList>
            <person name="Burdz T."/>
            <person name="Wiebe D."/>
            <person name="Huynh C."/>
            <person name="Bernard K."/>
        </authorList>
    </citation>
    <scope>NUCLEOTIDE SEQUENCE [LARGE SCALE GENOMIC DNA]</scope>
    <source>
        <strain evidence="4 5">NML 110608</strain>
    </source>
</reference>
<feature type="domain" description="HTH tetR-type" evidence="3">
    <location>
        <begin position="48"/>
        <end position="108"/>
    </location>
</feature>
<evidence type="ECO:0000256" key="2">
    <source>
        <dbReference type="PROSITE-ProRule" id="PRU00335"/>
    </source>
</evidence>
<dbReference type="AlphaFoldDB" id="A0A1E3A5R5"/>
<dbReference type="Gene3D" id="1.10.357.10">
    <property type="entry name" value="Tetracycline Repressor, domain 2"/>
    <property type="match status" value="1"/>
</dbReference>
<accession>A0A1E3A5R5</accession>
<comment type="caution">
    <text evidence="4">The sequence shown here is derived from an EMBL/GenBank/DDBJ whole genome shotgun (WGS) entry which is preliminary data.</text>
</comment>
<dbReference type="InterPro" id="IPR050624">
    <property type="entry name" value="HTH-type_Tx_Regulator"/>
</dbReference>
<dbReference type="EMBL" id="MCGH01000003">
    <property type="protein sequence ID" value="ODM03741.1"/>
    <property type="molecule type" value="Genomic_DNA"/>
</dbReference>
<dbReference type="SUPFAM" id="SSF46689">
    <property type="entry name" value="Homeodomain-like"/>
    <property type="match status" value="1"/>
</dbReference>